<feature type="domain" description="DUF202" evidence="6">
    <location>
        <begin position="3"/>
        <end position="58"/>
    </location>
</feature>
<sequence length="97" mass="10066">MGDPGLQAERTELAWRRTLLALLVVLVLAGRAGDLMSVGMGGVVALMLLARQGRRYRQGLAMLQSERAVPASRAILALGASVCLLALIGIIGLVSGA</sequence>
<dbReference type="InterPro" id="IPR003807">
    <property type="entry name" value="DUF202"/>
</dbReference>
<dbReference type="OrthoDB" id="3701077at2"/>
<organism evidence="7 8">
    <name type="scientific">Pseudomonas fluorescens</name>
    <dbReference type="NCBI Taxonomy" id="294"/>
    <lineage>
        <taxon>Bacteria</taxon>
        <taxon>Pseudomonadati</taxon>
        <taxon>Pseudomonadota</taxon>
        <taxon>Gammaproteobacteria</taxon>
        <taxon>Pseudomonadales</taxon>
        <taxon>Pseudomonadaceae</taxon>
        <taxon>Pseudomonas</taxon>
    </lineage>
</organism>
<dbReference type="Proteomes" id="UP000326018">
    <property type="component" value="Unassembled WGS sequence"/>
</dbReference>
<comment type="subcellular location">
    <subcellularLocation>
        <location evidence="1">Endomembrane system</location>
        <topology evidence="1">Multi-pass membrane protein</topology>
    </subcellularLocation>
</comment>
<feature type="transmembrane region" description="Helical" evidence="5">
    <location>
        <begin position="20"/>
        <end position="50"/>
    </location>
</feature>
<accession>A0A5E7A0Y1</accession>
<dbReference type="AlphaFoldDB" id="A0A5E7A0Y1"/>
<dbReference type="EMBL" id="CABVIB010000002">
    <property type="protein sequence ID" value="VVN72366.1"/>
    <property type="molecule type" value="Genomic_DNA"/>
</dbReference>
<gene>
    <name evidence="7" type="ORF">PS712_00501</name>
</gene>
<evidence type="ECO:0000256" key="1">
    <source>
        <dbReference type="ARBA" id="ARBA00004127"/>
    </source>
</evidence>
<evidence type="ECO:0000256" key="5">
    <source>
        <dbReference type="SAM" id="Phobius"/>
    </source>
</evidence>
<keyword evidence="2 5" id="KW-0812">Transmembrane</keyword>
<proteinExistence type="predicted"/>
<protein>
    <recommendedName>
        <fullName evidence="6">DUF202 domain-containing protein</fullName>
    </recommendedName>
</protein>
<dbReference type="Pfam" id="PF02656">
    <property type="entry name" value="DUF202"/>
    <property type="match status" value="1"/>
</dbReference>
<keyword evidence="4 5" id="KW-0472">Membrane</keyword>
<name>A0A5E7A0Y1_PSEFL</name>
<evidence type="ECO:0000259" key="6">
    <source>
        <dbReference type="Pfam" id="PF02656"/>
    </source>
</evidence>
<dbReference type="RefSeq" id="WP_150700810.1">
    <property type="nucleotide sequence ID" value="NZ_CABVIB010000002.1"/>
</dbReference>
<keyword evidence="3 5" id="KW-1133">Transmembrane helix</keyword>
<evidence type="ECO:0000313" key="8">
    <source>
        <dbReference type="Proteomes" id="UP000326018"/>
    </source>
</evidence>
<reference evidence="7 8" key="1">
    <citation type="submission" date="2019-09" db="EMBL/GenBank/DDBJ databases">
        <authorList>
            <person name="Chandra G."/>
            <person name="Truman W A."/>
        </authorList>
    </citation>
    <scope>NUCLEOTIDE SEQUENCE [LARGE SCALE GENOMIC DNA]</scope>
    <source>
        <strain evidence="7">PS712</strain>
    </source>
</reference>
<evidence type="ECO:0000313" key="7">
    <source>
        <dbReference type="EMBL" id="VVN72366.1"/>
    </source>
</evidence>
<evidence type="ECO:0000256" key="2">
    <source>
        <dbReference type="ARBA" id="ARBA00022692"/>
    </source>
</evidence>
<evidence type="ECO:0000256" key="4">
    <source>
        <dbReference type="ARBA" id="ARBA00023136"/>
    </source>
</evidence>
<evidence type="ECO:0000256" key="3">
    <source>
        <dbReference type="ARBA" id="ARBA00022989"/>
    </source>
</evidence>
<feature type="transmembrane region" description="Helical" evidence="5">
    <location>
        <begin position="71"/>
        <end position="94"/>
    </location>
</feature>
<dbReference type="GO" id="GO:0012505">
    <property type="term" value="C:endomembrane system"/>
    <property type="evidence" value="ECO:0007669"/>
    <property type="project" value="UniProtKB-SubCell"/>
</dbReference>